<organism evidence="1 2">
    <name type="scientific">Clonorchis sinensis</name>
    <name type="common">Chinese liver fluke</name>
    <dbReference type="NCBI Taxonomy" id="79923"/>
    <lineage>
        <taxon>Eukaryota</taxon>
        <taxon>Metazoa</taxon>
        <taxon>Spiralia</taxon>
        <taxon>Lophotrochozoa</taxon>
        <taxon>Platyhelminthes</taxon>
        <taxon>Trematoda</taxon>
        <taxon>Digenea</taxon>
        <taxon>Opisthorchiida</taxon>
        <taxon>Opisthorchiata</taxon>
        <taxon>Opisthorchiidae</taxon>
        <taxon>Clonorchis</taxon>
    </lineage>
</organism>
<dbReference type="AlphaFoldDB" id="G7YW39"/>
<protein>
    <submittedName>
        <fullName evidence="1">ATP-binding cassette transporter</fullName>
    </submittedName>
</protein>
<proteinExistence type="predicted"/>
<accession>G7YW39</accession>
<reference key="2">
    <citation type="submission" date="2011-10" db="EMBL/GenBank/DDBJ databases">
        <title>The genome and transcriptome sequence of Clonorchis sinensis provide insights into the carcinogenic liver fluke.</title>
        <authorList>
            <person name="Wang X."/>
            <person name="Huang Y."/>
            <person name="Chen W."/>
            <person name="Liu H."/>
            <person name="Guo L."/>
            <person name="Chen Y."/>
            <person name="Luo F."/>
            <person name="Zhou W."/>
            <person name="Sun J."/>
            <person name="Mao Q."/>
            <person name="Liang P."/>
            <person name="Zhou C."/>
            <person name="Tian Y."/>
            <person name="Men J."/>
            <person name="Lv X."/>
            <person name="Huang L."/>
            <person name="Zhou J."/>
            <person name="Hu Y."/>
            <person name="Li R."/>
            <person name="Zhang F."/>
            <person name="Lei H."/>
            <person name="Li X."/>
            <person name="Hu X."/>
            <person name="Liang C."/>
            <person name="Xu J."/>
            <person name="Wu Z."/>
            <person name="Yu X."/>
        </authorList>
    </citation>
    <scope>NUCLEOTIDE SEQUENCE</scope>
    <source>
        <strain>Henan</strain>
    </source>
</reference>
<keyword evidence="1" id="KW-0547">Nucleotide-binding</keyword>
<gene>
    <name evidence="1" type="ORF">CLF_112270</name>
</gene>
<sequence length="359" mass="41332">MTDLVISWEVQDCRNQELHTCSAVFYYLMEYDDLVNTTLIRPERDGSVVSAAEEYRADLARKLLETHSHVDDEDCLKDGWRRVKESMLSAFRTVCPAHLTRLNEHWISSRSADLISVRQAILATSARRSLKHRIIRRLKNDREHRWILKAQEIEKAVASGNSRTLFLLIPSTGQKKIVTDEKPHLKITVPFGPIRSTGQKKIGVGEPICEKDRKGIHSQNRRLERWGTILDVRFSLSSVSRKPTNQTYFSCIILKSVKAPQETDSRSRTCIRNVRAGVKLLGLHVAYRIKQWNGDWVMPHSDLAFNRGSWTTVVRQILLANPYIPIEIALKYNKYYSFTTPLQLRSSFGSSETKRSLEI</sequence>
<name>G7YW39_CLOSI</name>
<keyword evidence="2" id="KW-1185">Reference proteome</keyword>
<evidence type="ECO:0000313" key="1">
    <source>
        <dbReference type="EMBL" id="GAA57169.1"/>
    </source>
</evidence>
<reference evidence="1" key="1">
    <citation type="journal article" date="2011" name="Genome Biol.">
        <title>The draft genome of the carcinogenic human liver fluke Clonorchis sinensis.</title>
        <authorList>
            <person name="Wang X."/>
            <person name="Chen W."/>
            <person name="Huang Y."/>
            <person name="Sun J."/>
            <person name="Men J."/>
            <person name="Liu H."/>
            <person name="Luo F."/>
            <person name="Guo L."/>
            <person name="Lv X."/>
            <person name="Deng C."/>
            <person name="Zhou C."/>
            <person name="Fan Y."/>
            <person name="Li X."/>
            <person name="Huang L."/>
            <person name="Hu Y."/>
            <person name="Liang C."/>
            <person name="Hu X."/>
            <person name="Xu J."/>
            <person name="Yu X."/>
        </authorList>
    </citation>
    <scope>NUCLEOTIDE SEQUENCE [LARGE SCALE GENOMIC DNA]</scope>
    <source>
        <strain evidence="1">Henan</strain>
    </source>
</reference>
<evidence type="ECO:0000313" key="2">
    <source>
        <dbReference type="Proteomes" id="UP000008909"/>
    </source>
</evidence>
<dbReference type="GO" id="GO:0005524">
    <property type="term" value="F:ATP binding"/>
    <property type="evidence" value="ECO:0007669"/>
    <property type="project" value="UniProtKB-KW"/>
</dbReference>
<keyword evidence="1" id="KW-0067">ATP-binding</keyword>
<dbReference type="Proteomes" id="UP000008909">
    <property type="component" value="Unassembled WGS sequence"/>
</dbReference>
<dbReference type="EMBL" id="DF144575">
    <property type="protein sequence ID" value="GAA57169.1"/>
    <property type="molecule type" value="Genomic_DNA"/>
</dbReference>